<comment type="similarity">
    <text evidence="1">Belongs to the HpcH/HpaI aldolase family.</text>
</comment>
<dbReference type="InterPro" id="IPR005000">
    <property type="entry name" value="Aldolase/citrate-lyase_domain"/>
</dbReference>
<dbReference type="EMBL" id="BSUK01000001">
    <property type="protein sequence ID" value="GMA24196.1"/>
    <property type="molecule type" value="Genomic_DNA"/>
</dbReference>
<comment type="caution">
    <text evidence="5">The sequence shown here is derived from an EMBL/GenBank/DDBJ whole genome shotgun (WGS) entry which is preliminary data.</text>
</comment>
<organism evidence="5 6">
    <name type="scientific">Luteimicrobium album</name>
    <dbReference type="NCBI Taxonomy" id="1054550"/>
    <lineage>
        <taxon>Bacteria</taxon>
        <taxon>Bacillati</taxon>
        <taxon>Actinomycetota</taxon>
        <taxon>Actinomycetes</taxon>
        <taxon>Micrococcales</taxon>
        <taxon>Luteimicrobium</taxon>
    </lineage>
</organism>
<evidence type="ECO:0000313" key="5">
    <source>
        <dbReference type="EMBL" id="GMA24196.1"/>
    </source>
</evidence>
<dbReference type="InterPro" id="IPR015813">
    <property type="entry name" value="Pyrv/PenolPyrv_kinase-like_dom"/>
</dbReference>
<dbReference type="RefSeq" id="WP_284293057.1">
    <property type="nucleotide sequence ID" value="NZ_BSUK01000001.1"/>
</dbReference>
<protein>
    <recommendedName>
        <fullName evidence="4">HpcH/HpaI aldolase/citrate lyase domain-containing protein</fullName>
    </recommendedName>
</protein>
<gene>
    <name evidence="5" type="ORF">GCM10025864_19550</name>
</gene>
<proteinExistence type="inferred from homology"/>
<keyword evidence="3" id="KW-0456">Lyase</keyword>
<evidence type="ECO:0000256" key="2">
    <source>
        <dbReference type="ARBA" id="ARBA00022723"/>
    </source>
</evidence>
<dbReference type="SUPFAM" id="SSF51621">
    <property type="entry name" value="Phosphoenolpyruvate/pyruvate domain"/>
    <property type="match status" value="1"/>
</dbReference>
<dbReference type="Pfam" id="PF03328">
    <property type="entry name" value="HpcH_HpaI"/>
    <property type="match status" value="1"/>
</dbReference>
<dbReference type="InterPro" id="IPR050251">
    <property type="entry name" value="HpcH-HpaI_aldolase"/>
</dbReference>
<keyword evidence="2" id="KW-0479">Metal-binding</keyword>
<reference evidence="6" key="1">
    <citation type="journal article" date="2019" name="Int. J. Syst. Evol. Microbiol.">
        <title>The Global Catalogue of Microorganisms (GCM) 10K type strain sequencing project: providing services to taxonomists for standard genome sequencing and annotation.</title>
        <authorList>
            <consortium name="The Broad Institute Genomics Platform"/>
            <consortium name="The Broad Institute Genome Sequencing Center for Infectious Disease"/>
            <person name="Wu L."/>
            <person name="Ma J."/>
        </authorList>
    </citation>
    <scope>NUCLEOTIDE SEQUENCE [LARGE SCALE GENOMIC DNA]</scope>
    <source>
        <strain evidence="6">NBRC 106348</strain>
    </source>
</reference>
<evidence type="ECO:0000313" key="6">
    <source>
        <dbReference type="Proteomes" id="UP001157091"/>
    </source>
</evidence>
<evidence type="ECO:0000256" key="3">
    <source>
        <dbReference type="ARBA" id="ARBA00023239"/>
    </source>
</evidence>
<keyword evidence="6" id="KW-1185">Reference proteome</keyword>
<dbReference type="InterPro" id="IPR040442">
    <property type="entry name" value="Pyrv_kinase-like_dom_sf"/>
</dbReference>
<dbReference type="PANTHER" id="PTHR30502">
    <property type="entry name" value="2-KETO-3-DEOXY-L-RHAMNONATE ALDOLASE"/>
    <property type="match status" value="1"/>
</dbReference>
<evidence type="ECO:0000256" key="1">
    <source>
        <dbReference type="ARBA" id="ARBA00005568"/>
    </source>
</evidence>
<evidence type="ECO:0000259" key="4">
    <source>
        <dbReference type="Pfam" id="PF03328"/>
    </source>
</evidence>
<dbReference type="PANTHER" id="PTHR30502:SF0">
    <property type="entry name" value="PHOSPHOENOLPYRUVATE CARBOXYLASE FAMILY PROTEIN"/>
    <property type="match status" value="1"/>
</dbReference>
<dbReference type="Proteomes" id="UP001157091">
    <property type="component" value="Unassembled WGS sequence"/>
</dbReference>
<dbReference type="Gene3D" id="3.20.20.60">
    <property type="entry name" value="Phosphoenolpyruvate-binding domains"/>
    <property type="match status" value="1"/>
</dbReference>
<feature type="domain" description="HpcH/HpaI aldolase/citrate lyase" evidence="4">
    <location>
        <begin position="17"/>
        <end position="165"/>
    </location>
</feature>
<name>A0ABQ6I1R9_9MICO</name>
<sequence length="178" mass="18800">MTVSFAERVRSGQTVLGYWCVLDSPVSTERVARVGYDYVALDAQHGLMGYSGWRDGLMAIDAAALGSAHPPAAGVVRVPANDMTAIGQALDAGAQAVIVPMVDDSDEAARAVAACRYPPLGVRSYGPMRSGLRIGPDPAQAHEATLCLAMIETARGLENVEEICRTPAWTASTWARPT</sequence>
<accession>A0ABQ6I1R9</accession>